<keyword evidence="3" id="KW-0645">Protease</keyword>
<feature type="transmembrane region" description="Helical" evidence="1">
    <location>
        <begin position="78"/>
        <end position="103"/>
    </location>
</feature>
<feature type="transmembrane region" description="Helical" evidence="1">
    <location>
        <begin position="236"/>
        <end position="260"/>
    </location>
</feature>
<comment type="caution">
    <text evidence="3">The sequence shown here is derived from an EMBL/GenBank/DDBJ whole genome shotgun (WGS) entry which is preliminary data.</text>
</comment>
<keyword evidence="1" id="KW-0472">Membrane</keyword>
<dbReference type="GO" id="GO:0080120">
    <property type="term" value="P:CAAX-box protein maturation"/>
    <property type="evidence" value="ECO:0007669"/>
    <property type="project" value="UniProtKB-ARBA"/>
</dbReference>
<dbReference type="RefSeq" id="WP_158741716.1">
    <property type="nucleotide sequence ID" value="NZ_JAFBEP010000022.1"/>
</dbReference>
<name>A0A7C8LCN8_9FIRM</name>
<evidence type="ECO:0000259" key="2">
    <source>
        <dbReference type="Pfam" id="PF02517"/>
    </source>
</evidence>
<accession>A0A7C8LCN8</accession>
<keyword evidence="1" id="KW-1133">Transmembrane helix</keyword>
<dbReference type="Proteomes" id="UP000483018">
    <property type="component" value="Unassembled WGS sequence"/>
</dbReference>
<feature type="transmembrane region" description="Helical" evidence="1">
    <location>
        <begin position="313"/>
        <end position="336"/>
    </location>
</feature>
<keyword evidence="3" id="KW-0378">Hydrolase</keyword>
<evidence type="ECO:0000256" key="1">
    <source>
        <dbReference type="SAM" id="Phobius"/>
    </source>
</evidence>
<dbReference type="InterPro" id="IPR003675">
    <property type="entry name" value="Rce1/LyrA-like_dom"/>
</dbReference>
<evidence type="ECO:0000313" key="3">
    <source>
        <dbReference type="EMBL" id="KAE9628745.1"/>
    </source>
</evidence>
<dbReference type="GO" id="GO:0004175">
    <property type="term" value="F:endopeptidase activity"/>
    <property type="evidence" value="ECO:0007669"/>
    <property type="project" value="UniProtKB-ARBA"/>
</dbReference>
<proteinExistence type="predicted"/>
<organism evidence="3 4">
    <name type="scientific">Defluviitalea raffinosedens</name>
    <dbReference type="NCBI Taxonomy" id="1450156"/>
    <lineage>
        <taxon>Bacteria</taxon>
        <taxon>Bacillati</taxon>
        <taxon>Bacillota</taxon>
        <taxon>Clostridia</taxon>
        <taxon>Lachnospirales</taxon>
        <taxon>Defluviitaleaceae</taxon>
        <taxon>Defluviitalea</taxon>
    </lineage>
</organism>
<gene>
    <name evidence="3" type="ORF">GND95_13655</name>
</gene>
<feature type="transmembrane region" description="Helical" evidence="1">
    <location>
        <begin position="38"/>
        <end position="58"/>
    </location>
</feature>
<feature type="transmembrane region" description="Helical" evidence="1">
    <location>
        <begin position="153"/>
        <end position="183"/>
    </location>
</feature>
<keyword evidence="1" id="KW-0812">Transmembrane</keyword>
<feature type="transmembrane region" description="Helical" evidence="1">
    <location>
        <begin position="115"/>
        <end position="132"/>
    </location>
</feature>
<dbReference type="GO" id="GO:0006508">
    <property type="term" value="P:proteolysis"/>
    <property type="evidence" value="ECO:0007669"/>
    <property type="project" value="UniProtKB-KW"/>
</dbReference>
<feature type="transmembrane region" description="Helical" evidence="1">
    <location>
        <begin position="9"/>
        <end position="32"/>
    </location>
</feature>
<dbReference type="Pfam" id="PF02517">
    <property type="entry name" value="Rce1-like"/>
    <property type="match status" value="1"/>
</dbReference>
<dbReference type="EMBL" id="WSLF01000019">
    <property type="protein sequence ID" value="KAE9628745.1"/>
    <property type="molecule type" value="Genomic_DNA"/>
</dbReference>
<dbReference type="AlphaFoldDB" id="A0A7C8LCN8"/>
<dbReference type="OrthoDB" id="2035856at2"/>
<keyword evidence="3" id="KW-0482">Metalloprotease</keyword>
<sequence length="339" mass="37881">MNQTLKSNLFAGILIIVGIFGGLCLSIIFSFLNVPMPLILVASQILLLLIPACFYFIITKAPVKKTLRLNWPGWPTVLFSFLIAIFVQPFMMVLSALSSLFFTNDVANLISELDSYPTLLLIAVIALTPAICEEITMRGILLSGYDEIDIKKAMLLNGLFFGMLHLNLQQFLYAFALGALFAYMVRLTNSIIPSMVAHFTINGSQVLLQKFLIFITKFTNEDITALTQEPTFAEKLISLAAVFVFALLITPVAGILIYALRNLYSKKNLKAETTREPLEVSGQYTLIESEDVYEGQETVIEPLETSGQKVFNWPVWVSIGLYIAYMGFTLVLEHLLSYL</sequence>
<reference evidence="3 4" key="1">
    <citation type="submission" date="2019-12" db="EMBL/GenBank/DDBJ databases">
        <title>Defluviitalea raffinosedens, isolated from a biogas fermenter, genome sequencing and characterization.</title>
        <authorList>
            <person name="Rettenmaier R."/>
            <person name="Schneider M."/>
            <person name="Neuhaus K."/>
            <person name="Liebl W."/>
            <person name="Zverlov V."/>
        </authorList>
    </citation>
    <scope>NUCLEOTIDE SEQUENCE [LARGE SCALE GENOMIC DNA]</scope>
    <source>
        <strain evidence="3 4">249c-K6</strain>
    </source>
</reference>
<dbReference type="GO" id="GO:0008237">
    <property type="term" value="F:metallopeptidase activity"/>
    <property type="evidence" value="ECO:0007669"/>
    <property type="project" value="UniProtKB-KW"/>
</dbReference>
<protein>
    <submittedName>
        <fullName evidence="3">CPBP family intramembrane metalloprotease</fullName>
    </submittedName>
</protein>
<keyword evidence="4" id="KW-1185">Reference proteome</keyword>
<feature type="domain" description="CAAX prenyl protease 2/Lysostaphin resistance protein A-like" evidence="2">
    <location>
        <begin position="118"/>
        <end position="203"/>
    </location>
</feature>
<evidence type="ECO:0000313" key="4">
    <source>
        <dbReference type="Proteomes" id="UP000483018"/>
    </source>
</evidence>